<evidence type="ECO:0000313" key="11">
    <source>
        <dbReference type="EMBL" id="KPH73669.1"/>
    </source>
</evidence>
<comment type="subcellular location">
    <subcellularLocation>
        <location evidence="1 9">Cell inner membrane</location>
        <topology evidence="1 9">Multi-pass membrane protein</topology>
    </subcellularLocation>
</comment>
<feature type="transmembrane region" description="Helical" evidence="9">
    <location>
        <begin position="136"/>
        <end position="161"/>
    </location>
</feature>
<dbReference type="PATRIC" id="fig|1526658.3.peg.4818"/>
<evidence type="ECO:0000256" key="9">
    <source>
        <dbReference type="RuleBase" id="RU369079"/>
    </source>
</evidence>
<dbReference type="OrthoDB" id="9794346at2"/>
<name>A0A0N1F071_9HYPH</name>
<gene>
    <name evidence="11" type="ORF">AE618_26385</name>
</gene>
<accession>A0A0N1F071</accession>
<dbReference type="RefSeq" id="WP_054212018.1">
    <property type="nucleotide sequence ID" value="NZ_LGSZ01000095.1"/>
</dbReference>
<comment type="similarity">
    <text evidence="8 9">Belongs to the TRAP transporter small permease family.</text>
</comment>
<keyword evidence="4 9" id="KW-0997">Cell inner membrane</keyword>
<keyword evidence="12" id="KW-1185">Reference proteome</keyword>
<dbReference type="GO" id="GO:0022857">
    <property type="term" value="F:transmembrane transporter activity"/>
    <property type="evidence" value="ECO:0007669"/>
    <property type="project" value="UniProtKB-UniRule"/>
</dbReference>
<evidence type="ECO:0000256" key="2">
    <source>
        <dbReference type="ARBA" id="ARBA00022448"/>
    </source>
</evidence>
<evidence type="ECO:0000256" key="5">
    <source>
        <dbReference type="ARBA" id="ARBA00022692"/>
    </source>
</evidence>
<organism evidence="11 12">
    <name type="scientific">Bosea vaviloviae</name>
    <dbReference type="NCBI Taxonomy" id="1526658"/>
    <lineage>
        <taxon>Bacteria</taxon>
        <taxon>Pseudomonadati</taxon>
        <taxon>Pseudomonadota</taxon>
        <taxon>Alphaproteobacteria</taxon>
        <taxon>Hyphomicrobiales</taxon>
        <taxon>Boseaceae</taxon>
        <taxon>Bosea</taxon>
    </lineage>
</organism>
<proteinExistence type="inferred from homology"/>
<evidence type="ECO:0000313" key="12">
    <source>
        <dbReference type="Proteomes" id="UP000037822"/>
    </source>
</evidence>
<keyword evidence="5 9" id="KW-0812">Transmembrane</keyword>
<dbReference type="EMBL" id="LGSZ01000095">
    <property type="protein sequence ID" value="KPH73669.1"/>
    <property type="molecule type" value="Genomic_DNA"/>
</dbReference>
<dbReference type="AlphaFoldDB" id="A0A0N1F071"/>
<evidence type="ECO:0000256" key="8">
    <source>
        <dbReference type="ARBA" id="ARBA00038436"/>
    </source>
</evidence>
<feature type="transmembrane region" description="Helical" evidence="9">
    <location>
        <begin position="50"/>
        <end position="66"/>
    </location>
</feature>
<feature type="transmembrane region" description="Helical" evidence="9">
    <location>
        <begin position="87"/>
        <end position="116"/>
    </location>
</feature>
<evidence type="ECO:0000256" key="3">
    <source>
        <dbReference type="ARBA" id="ARBA00022475"/>
    </source>
</evidence>
<keyword evidence="7 9" id="KW-0472">Membrane</keyword>
<dbReference type="Pfam" id="PF04290">
    <property type="entry name" value="DctQ"/>
    <property type="match status" value="1"/>
</dbReference>
<comment type="caution">
    <text evidence="9">Lacks conserved residue(s) required for the propagation of feature annotation.</text>
</comment>
<dbReference type="InterPro" id="IPR055348">
    <property type="entry name" value="DctQ"/>
</dbReference>
<keyword evidence="6 9" id="KW-1133">Transmembrane helix</keyword>
<protein>
    <recommendedName>
        <fullName evidence="9">TRAP transporter small permease protein</fullName>
    </recommendedName>
</protein>
<comment type="function">
    <text evidence="9">Part of the tripartite ATP-independent periplasmic (TRAP) transport system.</text>
</comment>
<keyword evidence="3" id="KW-1003">Cell membrane</keyword>
<comment type="caution">
    <text evidence="11">The sequence shown here is derived from an EMBL/GenBank/DDBJ whole genome shotgun (WGS) entry which is preliminary data.</text>
</comment>
<evidence type="ECO:0000259" key="10">
    <source>
        <dbReference type="Pfam" id="PF04290"/>
    </source>
</evidence>
<dbReference type="InterPro" id="IPR007387">
    <property type="entry name" value="TRAP_DctQ"/>
</dbReference>
<reference evidence="11 12" key="1">
    <citation type="submission" date="2015-07" db="EMBL/GenBank/DDBJ databases">
        <title>Whole genome sequencing of Bosea vaviloviae isolated from cave pool.</title>
        <authorList>
            <person name="Tan N.E.H."/>
            <person name="Lee Y.P."/>
            <person name="Gan H.M."/>
            <person name="Barton H."/>
            <person name="Savka M.A."/>
        </authorList>
    </citation>
    <scope>NUCLEOTIDE SEQUENCE [LARGE SCALE GENOMIC DNA]</scope>
    <source>
        <strain evidence="11 12">SD260</strain>
    </source>
</reference>
<evidence type="ECO:0000256" key="4">
    <source>
        <dbReference type="ARBA" id="ARBA00022519"/>
    </source>
</evidence>
<sequence length="170" mass="18794">MPIVRFIGLLSLWSGRLGALVVLPLVLAMVFEVVSRYAFSAPTAWAFELSYMMMGTIFLLGLSYALREGQHVNVDFIHQALPRRGVAVIDGIGYILMAGMLFWLTNVLISNFAGVYRTGEGSGLSAWNPPIWPYRFIYALGFGLFALQCLGKAIENLLVLFGRETEGPAR</sequence>
<keyword evidence="2 9" id="KW-0813">Transport</keyword>
<evidence type="ECO:0000256" key="6">
    <source>
        <dbReference type="ARBA" id="ARBA00022989"/>
    </source>
</evidence>
<dbReference type="PANTHER" id="PTHR35011">
    <property type="entry name" value="2,3-DIKETO-L-GULONATE TRAP TRANSPORTER SMALL PERMEASE PROTEIN YIAM"/>
    <property type="match status" value="1"/>
</dbReference>
<dbReference type="PANTHER" id="PTHR35011:SF4">
    <property type="entry name" value="SLL1102 PROTEIN"/>
    <property type="match status" value="1"/>
</dbReference>
<comment type="subunit">
    <text evidence="9">The complex comprises the extracytoplasmic solute receptor protein and the two transmembrane proteins.</text>
</comment>
<evidence type="ECO:0000256" key="7">
    <source>
        <dbReference type="ARBA" id="ARBA00023136"/>
    </source>
</evidence>
<dbReference type="GO" id="GO:0005886">
    <property type="term" value="C:plasma membrane"/>
    <property type="evidence" value="ECO:0007669"/>
    <property type="project" value="UniProtKB-SubCell"/>
</dbReference>
<evidence type="ECO:0000256" key="1">
    <source>
        <dbReference type="ARBA" id="ARBA00004429"/>
    </source>
</evidence>
<feature type="domain" description="Tripartite ATP-independent periplasmic transporters DctQ component" evidence="10">
    <location>
        <begin position="25"/>
        <end position="157"/>
    </location>
</feature>
<dbReference type="Proteomes" id="UP000037822">
    <property type="component" value="Unassembled WGS sequence"/>
</dbReference>